<evidence type="ECO:0000313" key="1">
    <source>
        <dbReference type="EMBL" id="GBL85362.1"/>
    </source>
</evidence>
<evidence type="ECO:0000313" key="2">
    <source>
        <dbReference type="Proteomes" id="UP000499080"/>
    </source>
</evidence>
<reference evidence="1 2" key="1">
    <citation type="journal article" date="2019" name="Sci. Rep.">
        <title>Orb-weaving spider Araneus ventricosus genome elucidates the spidroin gene catalogue.</title>
        <authorList>
            <person name="Kono N."/>
            <person name="Nakamura H."/>
            <person name="Ohtoshi R."/>
            <person name="Moran D.A.P."/>
            <person name="Shinohara A."/>
            <person name="Yoshida Y."/>
            <person name="Fujiwara M."/>
            <person name="Mori M."/>
            <person name="Tomita M."/>
            <person name="Arakawa K."/>
        </authorList>
    </citation>
    <scope>NUCLEOTIDE SEQUENCE [LARGE SCALE GENOMIC DNA]</scope>
</reference>
<organism evidence="1 2">
    <name type="scientific">Araneus ventricosus</name>
    <name type="common">Orbweaver spider</name>
    <name type="synonym">Epeira ventricosa</name>
    <dbReference type="NCBI Taxonomy" id="182803"/>
    <lineage>
        <taxon>Eukaryota</taxon>
        <taxon>Metazoa</taxon>
        <taxon>Ecdysozoa</taxon>
        <taxon>Arthropoda</taxon>
        <taxon>Chelicerata</taxon>
        <taxon>Arachnida</taxon>
        <taxon>Araneae</taxon>
        <taxon>Araneomorphae</taxon>
        <taxon>Entelegynae</taxon>
        <taxon>Araneoidea</taxon>
        <taxon>Araneidae</taxon>
        <taxon>Araneus</taxon>
    </lineage>
</organism>
<accession>A0A4Y2AZ43</accession>
<comment type="caution">
    <text evidence="1">The sequence shown here is derived from an EMBL/GenBank/DDBJ whole genome shotgun (WGS) entry which is preliminary data.</text>
</comment>
<proteinExistence type="predicted"/>
<dbReference type="Proteomes" id="UP000499080">
    <property type="component" value="Unassembled WGS sequence"/>
</dbReference>
<keyword evidence="2" id="KW-1185">Reference proteome</keyword>
<protein>
    <submittedName>
        <fullName evidence="1">Uncharacterized protein</fullName>
    </submittedName>
</protein>
<sequence>MIRPSTKEGGEPRVGIKTEKGAVGGAFLSQGARYRFLEGKSSPWHSAKKFSFDLMASDFILVCLGYYPPLQDPLVPMEGRTRFRIIP</sequence>
<name>A0A4Y2AZ43_ARAVE</name>
<gene>
    <name evidence="1" type="ORF">AVEN_34563_1</name>
</gene>
<dbReference type="EMBL" id="BGPR01000043">
    <property type="protein sequence ID" value="GBL85362.1"/>
    <property type="molecule type" value="Genomic_DNA"/>
</dbReference>
<dbReference type="AlphaFoldDB" id="A0A4Y2AZ43"/>